<evidence type="ECO:0000256" key="1">
    <source>
        <dbReference type="ARBA" id="ARBA00038215"/>
    </source>
</evidence>
<name>A0ABY6UWJ3_BIOOC</name>
<dbReference type="Gene3D" id="3.40.710.10">
    <property type="entry name" value="DD-peptidase/beta-lactamase superfamily"/>
    <property type="match status" value="1"/>
</dbReference>
<evidence type="ECO:0000256" key="2">
    <source>
        <dbReference type="SAM" id="MobiDB-lite"/>
    </source>
</evidence>
<feature type="compositionally biased region" description="Basic and acidic residues" evidence="2">
    <location>
        <begin position="1"/>
        <end position="12"/>
    </location>
</feature>
<dbReference type="PANTHER" id="PTHR46825:SF9">
    <property type="entry name" value="BETA-LACTAMASE-RELATED DOMAIN-CONTAINING PROTEIN"/>
    <property type="match status" value="1"/>
</dbReference>
<reference evidence="4 5" key="1">
    <citation type="submission" date="2019-06" db="EMBL/GenBank/DDBJ databases">
        <authorList>
            <person name="Broberg M."/>
        </authorList>
    </citation>
    <scope>NUCLEOTIDE SEQUENCE [LARGE SCALE GENOMIC DNA]</scope>
</reference>
<comment type="similarity">
    <text evidence="1">Belongs to the peptidase S12 family.</text>
</comment>
<dbReference type="Pfam" id="PF00144">
    <property type="entry name" value="Beta-lactamase"/>
    <property type="match status" value="1"/>
</dbReference>
<sequence length="531" mass="59100">MAAPEQNEKKPSDGQSSTKSTSPFNAEFAQFAKETLEQWKVPGVSLAVIDGDQVYAEGYGFASLPDTPATPETVWYGASTTKAFTAAALAHIIAEKKYPALSKGWSTKISSIIRDDFVLQDDWMTQNLNLEDAVCHRTGMPRHDMANHNEDEKGNKLWPRDVVRNLRNLKVTGEPRTKFMYCNIMYVVLSHVIETLAEEGLGEVLKKQIWEPLGMNSTYFSPEDAKKSGPIAMGYHWDKKAEKYIPLEEMATNEISGAGAMLSTVLDYTKWLKCLLHEEAPFSKDTHKDIRTPRIVGAMPNGAKDVNMYGLGWERTIYKGHILHAHSGGMHAFGSQVYWLPEHKFGVVAFGNTLLSSNAAEDVLCYKLINDKLGLPDTSRHDYNKHWRDMLDGAAKSNASALDRLYPDRPNPALPPSLKTSCFVGTYADAGYGSFTLREEPHPERSDETILVADRPRTTWRYVMKLHHVTGDYWIIYTELQGVADAIANSIVGGQFKIGVDGQVSSLDIHWENYLGPATDGGVVSFKKTGS</sequence>
<feature type="region of interest" description="Disordered" evidence="2">
    <location>
        <begin position="1"/>
        <end position="23"/>
    </location>
</feature>
<dbReference type="InterPro" id="IPR001466">
    <property type="entry name" value="Beta-lactam-related"/>
</dbReference>
<comment type="caution">
    <text evidence="4">The sequence shown here is derived from an EMBL/GenBank/DDBJ whole genome shotgun (WGS) entry which is preliminary data.</text>
</comment>
<dbReference type="SUPFAM" id="SSF56601">
    <property type="entry name" value="beta-lactamase/transpeptidase-like"/>
    <property type="match status" value="1"/>
</dbReference>
<dbReference type="Proteomes" id="UP000766486">
    <property type="component" value="Unassembled WGS sequence"/>
</dbReference>
<accession>A0ABY6UWJ3</accession>
<evidence type="ECO:0000259" key="3">
    <source>
        <dbReference type="Pfam" id="PF00144"/>
    </source>
</evidence>
<keyword evidence="5" id="KW-1185">Reference proteome</keyword>
<evidence type="ECO:0000313" key="4">
    <source>
        <dbReference type="EMBL" id="VUC34324.1"/>
    </source>
</evidence>
<proteinExistence type="inferred from homology"/>
<feature type="domain" description="Beta-lactamase-related" evidence="3">
    <location>
        <begin position="28"/>
        <end position="356"/>
    </location>
</feature>
<dbReference type="PANTHER" id="PTHR46825">
    <property type="entry name" value="D-ALANYL-D-ALANINE-CARBOXYPEPTIDASE/ENDOPEPTIDASE AMPH"/>
    <property type="match status" value="1"/>
</dbReference>
<evidence type="ECO:0000313" key="5">
    <source>
        <dbReference type="Proteomes" id="UP000766486"/>
    </source>
</evidence>
<feature type="compositionally biased region" description="Polar residues" evidence="2">
    <location>
        <begin position="13"/>
        <end position="23"/>
    </location>
</feature>
<dbReference type="EMBL" id="CABFNS010000881">
    <property type="protein sequence ID" value="VUC34324.1"/>
    <property type="molecule type" value="Genomic_DNA"/>
</dbReference>
<gene>
    <name evidence="4" type="ORF">CLO192961_LOCUS378837</name>
</gene>
<organism evidence="4 5">
    <name type="scientific">Bionectria ochroleuca</name>
    <name type="common">Gliocladium roseum</name>
    <dbReference type="NCBI Taxonomy" id="29856"/>
    <lineage>
        <taxon>Eukaryota</taxon>
        <taxon>Fungi</taxon>
        <taxon>Dikarya</taxon>
        <taxon>Ascomycota</taxon>
        <taxon>Pezizomycotina</taxon>
        <taxon>Sordariomycetes</taxon>
        <taxon>Hypocreomycetidae</taxon>
        <taxon>Hypocreales</taxon>
        <taxon>Bionectriaceae</taxon>
        <taxon>Clonostachys</taxon>
    </lineage>
</organism>
<dbReference type="InterPro" id="IPR012338">
    <property type="entry name" value="Beta-lactam/transpept-like"/>
</dbReference>
<protein>
    <recommendedName>
        <fullName evidence="3">Beta-lactamase-related domain-containing protein</fullName>
    </recommendedName>
</protein>
<dbReference type="InterPro" id="IPR050491">
    <property type="entry name" value="AmpC-like"/>
</dbReference>